<keyword evidence="2" id="KW-0732">Signal</keyword>
<proteinExistence type="inferred from homology"/>
<dbReference type="PANTHER" id="PTHR32401:SF43">
    <property type="entry name" value="LEGUME LECTIN DOMAIN-CONTAINING PROTEIN"/>
    <property type="match status" value="1"/>
</dbReference>
<dbReference type="Gene3D" id="2.60.120.200">
    <property type="match status" value="1"/>
</dbReference>
<organism evidence="3 4">
    <name type="scientific">Urochloa decumbens</name>
    <dbReference type="NCBI Taxonomy" id="240449"/>
    <lineage>
        <taxon>Eukaryota</taxon>
        <taxon>Viridiplantae</taxon>
        <taxon>Streptophyta</taxon>
        <taxon>Embryophyta</taxon>
        <taxon>Tracheophyta</taxon>
        <taxon>Spermatophyta</taxon>
        <taxon>Magnoliopsida</taxon>
        <taxon>Liliopsida</taxon>
        <taxon>Poales</taxon>
        <taxon>Poaceae</taxon>
        <taxon>PACMAD clade</taxon>
        <taxon>Panicoideae</taxon>
        <taxon>Panicodae</taxon>
        <taxon>Paniceae</taxon>
        <taxon>Melinidinae</taxon>
        <taxon>Urochloa</taxon>
    </lineage>
</organism>
<feature type="chain" id="PRO_5044878416" description="Legume lectin domain-containing protein" evidence="2">
    <location>
        <begin position="26"/>
        <end position="301"/>
    </location>
</feature>
<dbReference type="PANTHER" id="PTHR32401">
    <property type="entry name" value="CONCANAVALIN A-LIKE LECTIN FAMILY PROTEIN"/>
    <property type="match status" value="1"/>
</dbReference>
<dbReference type="EMBL" id="OZ075142">
    <property type="protein sequence ID" value="CAL5035959.1"/>
    <property type="molecule type" value="Genomic_DNA"/>
</dbReference>
<dbReference type="SUPFAM" id="SSF49899">
    <property type="entry name" value="Concanavalin A-like lectins/glucanases"/>
    <property type="match status" value="1"/>
</dbReference>
<reference evidence="3 4" key="2">
    <citation type="submission" date="2024-10" db="EMBL/GenBank/DDBJ databases">
        <authorList>
            <person name="Ryan C."/>
        </authorList>
    </citation>
    <scope>NUCLEOTIDE SEQUENCE [LARGE SCALE GENOMIC DNA]</scope>
</reference>
<protein>
    <recommendedName>
        <fullName evidence="5">Legume lectin domain-containing protein</fullName>
    </recommendedName>
</protein>
<feature type="signal peptide" evidence="2">
    <location>
        <begin position="1"/>
        <end position="25"/>
    </location>
</feature>
<evidence type="ECO:0000256" key="2">
    <source>
        <dbReference type="SAM" id="SignalP"/>
    </source>
</evidence>
<name>A0ABC9DBM2_9POAL</name>
<comment type="similarity">
    <text evidence="1">Belongs to the leguminous lectin family.</text>
</comment>
<reference evidence="4" key="1">
    <citation type="submission" date="2024-06" db="EMBL/GenBank/DDBJ databases">
        <authorList>
            <person name="Ryan C."/>
        </authorList>
    </citation>
    <scope>NUCLEOTIDE SEQUENCE [LARGE SCALE GENOMIC DNA]</scope>
</reference>
<evidence type="ECO:0008006" key="5">
    <source>
        <dbReference type="Google" id="ProtNLM"/>
    </source>
</evidence>
<evidence type="ECO:0000256" key="1">
    <source>
        <dbReference type="ARBA" id="ARBA00007606"/>
    </source>
</evidence>
<evidence type="ECO:0000313" key="4">
    <source>
        <dbReference type="Proteomes" id="UP001497457"/>
    </source>
</evidence>
<dbReference type="Proteomes" id="UP001497457">
    <property type="component" value="Chromosome 32b"/>
</dbReference>
<dbReference type="InterPro" id="IPR050258">
    <property type="entry name" value="Leguminous_Lectin"/>
</dbReference>
<accession>A0ABC9DBM2</accession>
<keyword evidence="4" id="KW-1185">Reference proteome</keyword>
<dbReference type="AlphaFoldDB" id="A0ABC9DBM2"/>
<evidence type="ECO:0000313" key="3">
    <source>
        <dbReference type="EMBL" id="CAL5035959.1"/>
    </source>
</evidence>
<gene>
    <name evidence="3" type="ORF">URODEC1_LOCUS83717</name>
</gene>
<dbReference type="InterPro" id="IPR013320">
    <property type="entry name" value="ConA-like_dom_sf"/>
</dbReference>
<sequence length="301" mass="31172">MLMLTATMQMLVLLALCLAATSAAAAGDVDTYSIPAFNATTGTIVAVTNTSITDLDLLFGSLSQSDQQSSRVNNSEGFLLLYRKINVWRAAAADGGGAGSLPVPGREASFNTSFSLTGSTAVAFFVLQDMYPPFLNPLGFRSPAKVTFAPDAAASGDLAAVEAGTVQAYGPYEPSVGLNVTVAPTGTVPPGRTVWIEYDAAAHRLAVHVTAGTAGPSSFRPRKPVLDATVRLAAGRRTTQNASVGFFGGTVRDVIVGVRGWSLTVERLDDQVSGGAEGRKKGTPSWVAMLLAVLGSAAIMR</sequence>